<keyword evidence="8" id="KW-0028">Amino-acid biosynthesis</keyword>
<evidence type="ECO:0000259" key="13">
    <source>
        <dbReference type="Pfam" id="PF00764"/>
    </source>
</evidence>
<evidence type="ECO:0000256" key="12">
    <source>
        <dbReference type="ARBA" id="ARBA00049077"/>
    </source>
</evidence>
<evidence type="ECO:0000256" key="2">
    <source>
        <dbReference type="ARBA" id="ARBA00005154"/>
    </source>
</evidence>
<comment type="catalytic activity">
    <reaction evidence="12">
        <text>L-citrulline + L-aspartate + ATP = 2-(N(omega)-L-arginino)succinate + AMP + diphosphate + H(+)</text>
        <dbReference type="Rhea" id="RHEA:10932"/>
        <dbReference type="ChEBI" id="CHEBI:15378"/>
        <dbReference type="ChEBI" id="CHEBI:29991"/>
        <dbReference type="ChEBI" id="CHEBI:30616"/>
        <dbReference type="ChEBI" id="CHEBI:33019"/>
        <dbReference type="ChEBI" id="CHEBI:57472"/>
        <dbReference type="ChEBI" id="CHEBI:57743"/>
        <dbReference type="ChEBI" id="CHEBI:456215"/>
        <dbReference type="EC" id="6.3.4.5"/>
    </reaction>
</comment>
<evidence type="ECO:0000256" key="4">
    <source>
        <dbReference type="ARBA" id="ARBA00014810"/>
    </source>
</evidence>
<evidence type="ECO:0000256" key="10">
    <source>
        <dbReference type="ARBA" id="ARBA00022840"/>
    </source>
</evidence>
<accession>A0A922D1X1</accession>
<evidence type="ECO:0000256" key="11">
    <source>
        <dbReference type="ARBA" id="ARBA00029916"/>
    </source>
</evidence>
<protein>
    <recommendedName>
        <fullName evidence="4">Argininosuccinate synthase</fullName>
        <ecNumber evidence="3">6.3.4.5</ecNumber>
    </recommendedName>
    <alternativeName>
        <fullName evidence="11">Citrulline--aspartate ligase</fullName>
    </alternativeName>
</protein>
<dbReference type="GO" id="GO:0004055">
    <property type="term" value="F:argininosuccinate synthase activity"/>
    <property type="evidence" value="ECO:0007669"/>
    <property type="project" value="UniProtKB-EC"/>
</dbReference>
<keyword evidence="15" id="KW-1185">Reference proteome</keyword>
<name>A0A922D1X1_MANSE</name>
<evidence type="ECO:0000256" key="1">
    <source>
        <dbReference type="ARBA" id="ARBA00004967"/>
    </source>
</evidence>
<evidence type="ECO:0000256" key="5">
    <source>
        <dbReference type="ARBA" id="ARBA00022436"/>
    </source>
</evidence>
<evidence type="ECO:0000256" key="9">
    <source>
        <dbReference type="ARBA" id="ARBA00022741"/>
    </source>
</evidence>
<gene>
    <name evidence="14" type="ORF">O3G_MSEX015292</name>
</gene>
<dbReference type="InterPro" id="IPR001518">
    <property type="entry name" value="Arginosuc_synth"/>
</dbReference>
<comment type="caution">
    <text evidence="14">The sequence shown here is derived from an EMBL/GenBank/DDBJ whole genome shotgun (WGS) entry which is preliminary data.</text>
</comment>
<organism evidence="14 15">
    <name type="scientific">Manduca sexta</name>
    <name type="common">Tobacco hawkmoth</name>
    <name type="synonym">Tobacco hornworm</name>
    <dbReference type="NCBI Taxonomy" id="7130"/>
    <lineage>
        <taxon>Eukaryota</taxon>
        <taxon>Metazoa</taxon>
        <taxon>Ecdysozoa</taxon>
        <taxon>Arthropoda</taxon>
        <taxon>Hexapoda</taxon>
        <taxon>Insecta</taxon>
        <taxon>Pterygota</taxon>
        <taxon>Neoptera</taxon>
        <taxon>Endopterygota</taxon>
        <taxon>Lepidoptera</taxon>
        <taxon>Glossata</taxon>
        <taxon>Ditrysia</taxon>
        <taxon>Bombycoidea</taxon>
        <taxon>Sphingidae</taxon>
        <taxon>Sphinginae</taxon>
        <taxon>Sphingini</taxon>
        <taxon>Manduca</taxon>
    </lineage>
</organism>
<feature type="domain" description="Arginosuccinate synthase-like N-terminal" evidence="13">
    <location>
        <begin position="6"/>
        <end position="126"/>
    </location>
</feature>
<dbReference type="GO" id="GO:0006526">
    <property type="term" value="P:L-arginine biosynthetic process"/>
    <property type="evidence" value="ECO:0007669"/>
    <property type="project" value="UniProtKB-KW"/>
</dbReference>
<dbReference type="PANTHER" id="PTHR11587:SF2">
    <property type="entry name" value="ARGININOSUCCINATE SYNTHASE"/>
    <property type="match status" value="1"/>
</dbReference>
<dbReference type="Proteomes" id="UP000791440">
    <property type="component" value="Unassembled WGS sequence"/>
</dbReference>
<dbReference type="PANTHER" id="PTHR11587">
    <property type="entry name" value="ARGININOSUCCINATE SYNTHASE"/>
    <property type="match status" value="1"/>
</dbReference>
<dbReference type="InterPro" id="IPR018223">
    <property type="entry name" value="Arginosuc_synth_CS"/>
</dbReference>
<keyword evidence="10" id="KW-0067">ATP-binding</keyword>
<evidence type="ECO:0000256" key="6">
    <source>
        <dbReference type="ARBA" id="ARBA00022571"/>
    </source>
</evidence>
<dbReference type="EMBL" id="JH669634">
    <property type="protein sequence ID" value="KAG6465651.1"/>
    <property type="molecule type" value="Genomic_DNA"/>
</dbReference>
<dbReference type="GO" id="GO:0005524">
    <property type="term" value="F:ATP binding"/>
    <property type="evidence" value="ECO:0007669"/>
    <property type="project" value="UniProtKB-KW"/>
</dbReference>
<evidence type="ECO:0000313" key="14">
    <source>
        <dbReference type="EMBL" id="KAG6465651.1"/>
    </source>
</evidence>
<comment type="pathway">
    <text evidence="1">Amino-acid biosynthesis; L-arginine biosynthesis; L-arginine from L-ornithine and carbamoyl phosphate: step 2/3.</text>
</comment>
<evidence type="ECO:0000256" key="8">
    <source>
        <dbReference type="ARBA" id="ARBA00022605"/>
    </source>
</evidence>
<dbReference type="InterPro" id="IPR048267">
    <property type="entry name" value="Arginosuc_syn_N"/>
</dbReference>
<dbReference type="PROSITE" id="PS00564">
    <property type="entry name" value="ARGININOSUCCIN_SYN_1"/>
    <property type="match status" value="1"/>
</dbReference>
<keyword evidence="7" id="KW-0436">Ligase</keyword>
<dbReference type="Pfam" id="PF00764">
    <property type="entry name" value="Arginosuc_synth"/>
    <property type="match status" value="1"/>
</dbReference>
<keyword evidence="9" id="KW-0547">Nucleotide-binding</keyword>
<dbReference type="GO" id="GO:0005737">
    <property type="term" value="C:cytoplasm"/>
    <property type="evidence" value="ECO:0007669"/>
    <property type="project" value="TreeGrafter"/>
</dbReference>
<dbReference type="AlphaFoldDB" id="A0A922D1X1"/>
<evidence type="ECO:0000256" key="3">
    <source>
        <dbReference type="ARBA" id="ARBA00012286"/>
    </source>
</evidence>
<reference evidence="14" key="1">
    <citation type="journal article" date="2016" name="Insect Biochem. Mol. Biol.">
        <title>Multifaceted biological insights from a draft genome sequence of the tobacco hornworm moth, Manduca sexta.</title>
        <authorList>
            <person name="Kanost M.R."/>
            <person name="Arrese E.L."/>
            <person name="Cao X."/>
            <person name="Chen Y.R."/>
            <person name="Chellapilla S."/>
            <person name="Goldsmith M.R."/>
            <person name="Grosse-Wilde E."/>
            <person name="Heckel D.G."/>
            <person name="Herndon N."/>
            <person name="Jiang H."/>
            <person name="Papanicolaou A."/>
            <person name="Qu J."/>
            <person name="Soulages J.L."/>
            <person name="Vogel H."/>
            <person name="Walters J."/>
            <person name="Waterhouse R.M."/>
            <person name="Ahn S.J."/>
            <person name="Almeida F.C."/>
            <person name="An C."/>
            <person name="Aqrawi P."/>
            <person name="Bretschneider A."/>
            <person name="Bryant W.B."/>
            <person name="Bucks S."/>
            <person name="Chao H."/>
            <person name="Chevignon G."/>
            <person name="Christen J.M."/>
            <person name="Clarke D.F."/>
            <person name="Dittmer N.T."/>
            <person name="Ferguson L.C.F."/>
            <person name="Garavelou S."/>
            <person name="Gordon K.H.J."/>
            <person name="Gunaratna R.T."/>
            <person name="Han Y."/>
            <person name="Hauser F."/>
            <person name="He Y."/>
            <person name="Heidel-Fischer H."/>
            <person name="Hirsh A."/>
            <person name="Hu Y."/>
            <person name="Jiang H."/>
            <person name="Kalra D."/>
            <person name="Klinner C."/>
            <person name="Konig C."/>
            <person name="Kovar C."/>
            <person name="Kroll A.R."/>
            <person name="Kuwar S.S."/>
            <person name="Lee S.L."/>
            <person name="Lehman R."/>
            <person name="Li K."/>
            <person name="Li Z."/>
            <person name="Liang H."/>
            <person name="Lovelace S."/>
            <person name="Lu Z."/>
            <person name="Mansfield J.H."/>
            <person name="McCulloch K.J."/>
            <person name="Mathew T."/>
            <person name="Morton B."/>
            <person name="Muzny D.M."/>
            <person name="Neunemann D."/>
            <person name="Ongeri F."/>
            <person name="Pauchet Y."/>
            <person name="Pu L.L."/>
            <person name="Pyrousis I."/>
            <person name="Rao X.J."/>
            <person name="Redding A."/>
            <person name="Roesel C."/>
            <person name="Sanchez-Gracia A."/>
            <person name="Schaack S."/>
            <person name="Shukla A."/>
            <person name="Tetreau G."/>
            <person name="Wang Y."/>
            <person name="Xiong G.H."/>
            <person name="Traut W."/>
            <person name="Walsh T.K."/>
            <person name="Worley K.C."/>
            <person name="Wu D."/>
            <person name="Wu W."/>
            <person name="Wu Y.Q."/>
            <person name="Zhang X."/>
            <person name="Zou Z."/>
            <person name="Zucker H."/>
            <person name="Briscoe A.D."/>
            <person name="Burmester T."/>
            <person name="Clem R.J."/>
            <person name="Feyereisen R."/>
            <person name="Grimmelikhuijzen C.J.P."/>
            <person name="Hamodrakas S.J."/>
            <person name="Hansson B.S."/>
            <person name="Huguet E."/>
            <person name="Jermiin L.S."/>
            <person name="Lan Q."/>
            <person name="Lehman H.K."/>
            <person name="Lorenzen M."/>
            <person name="Merzendorfer H."/>
            <person name="Michalopoulos I."/>
            <person name="Morton D.B."/>
            <person name="Muthukrishnan S."/>
            <person name="Oakeshott J.G."/>
            <person name="Palmer W."/>
            <person name="Park Y."/>
            <person name="Passarelli A.L."/>
            <person name="Rozas J."/>
            <person name="Schwartz L.M."/>
            <person name="Smith W."/>
            <person name="Southgate A."/>
            <person name="Vilcinskas A."/>
            <person name="Vogt R."/>
            <person name="Wang P."/>
            <person name="Werren J."/>
            <person name="Yu X.Q."/>
            <person name="Zhou J.J."/>
            <person name="Brown S.J."/>
            <person name="Scherer S.E."/>
            <person name="Richards S."/>
            <person name="Blissard G.W."/>
        </authorList>
    </citation>
    <scope>NUCLEOTIDE SEQUENCE</scope>
</reference>
<dbReference type="GO" id="GO:0000050">
    <property type="term" value="P:urea cycle"/>
    <property type="evidence" value="ECO:0007669"/>
    <property type="project" value="UniProtKB-KW"/>
</dbReference>
<keyword evidence="5" id="KW-0835">Urea cycle</keyword>
<evidence type="ECO:0000313" key="15">
    <source>
        <dbReference type="Proteomes" id="UP000791440"/>
    </source>
</evidence>
<evidence type="ECO:0000256" key="7">
    <source>
        <dbReference type="ARBA" id="ARBA00022598"/>
    </source>
</evidence>
<comment type="pathway">
    <text evidence="2">Nitrogen metabolism; urea cycle; (N(omega)-L-arginino)succinate from L-aspartate and L-citrulline: step 1/1.</text>
</comment>
<dbReference type="GO" id="GO:0000053">
    <property type="term" value="P:argininosuccinate metabolic process"/>
    <property type="evidence" value="ECO:0007669"/>
    <property type="project" value="TreeGrafter"/>
</dbReference>
<keyword evidence="6" id="KW-0055">Arginine biosynthesis</keyword>
<dbReference type="EC" id="6.3.4.5" evidence="3"/>
<sequence length="256" mass="28471">MGKDLVILAYSGGLDTSCILKWLIQKNYDVICFMADVGQNEDFEKAKQKAKSIGAKDVIVEDLRKEFVSNYMLPAVQMGLVYESRYYLGTSLARPCISVGLVKAAKKLGAKYISHGATGKGNDQSRGLYETPAGTVLHVAHLDLEAYALDKEVLRVKKYLQEKMADFVYNGFWFSPEANFTRKALELSQETVTGTVTVHLFKGNVTVLARKSKTSLYNKDLVSMDMAGGFSPEDSTGFININALRLKEYARFTDQN</sequence>
<proteinExistence type="predicted"/>
<dbReference type="FunFam" id="3.40.50.620:FF:000019">
    <property type="entry name" value="Argininosuccinate synthase"/>
    <property type="match status" value="1"/>
</dbReference>
<reference evidence="14" key="2">
    <citation type="submission" date="2020-12" db="EMBL/GenBank/DDBJ databases">
        <authorList>
            <person name="Kanost M."/>
        </authorList>
    </citation>
    <scope>NUCLEOTIDE SEQUENCE</scope>
</reference>